<name>A0A0G0QKZ2_YANXG</name>
<dbReference type="Gene3D" id="3.30.1370.30">
    <property type="match status" value="1"/>
</dbReference>
<evidence type="ECO:0000256" key="6">
    <source>
        <dbReference type="RuleBase" id="RU003660"/>
    </source>
</evidence>
<dbReference type="NCBIfam" id="NF001109">
    <property type="entry name" value="PRK00136.1"/>
    <property type="match status" value="1"/>
</dbReference>
<protein>
    <recommendedName>
        <fullName evidence="4 5">Small ribosomal subunit protein uS8</fullName>
    </recommendedName>
</protein>
<comment type="subunit">
    <text evidence="5">Part of the 30S ribosomal subunit. Contacts proteins S5 and S12.</text>
</comment>
<evidence type="ECO:0000313" key="7">
    <source>
        <dbReference type="EMBL" id="KKR02357.1"/>
    </source>
</evidence>
<evidence type="ECO:0000256" key="2">
    <source>
        <dbReference type="ARBA" id="ARBA00022980"/>
    </source>
</evidence>
<dbReference type="PATRIC" id="fig|1619019.3.peg.252"/>
<dbReference type="InterPro" id="IPR035987">
    <property type="entry name" value="Ribosomal_uS8_sf"/>
</dbReference>
<dbReference type="Proteomes" id="UP000034845">
    <property type="component" value="Unassembled WGS sequence"/>
</dbReference>
<proteinExistence type="inferred from homology"/>
<dbReference type="GO" id="GO:0006412">
    <property type="term" value="P:translation"/>
    <property type="evidence" value="ECO:0007669"/>
    <property type="project" value="UniProtKB-UniRule"/>
</dbReference>
<dbReference type="InterPro" id="IPR000630">
    <property type="entry name" value="Ribosomal_uS8"/>
</dbReference>
<dbReference type="Gene3D" id="3.30.1490.10">
    <property type="match status" value="1"/>
</dbReference>
<dbReference type="GO" id="GO:0005737">
    <property type="term" value="C:cytoplasm"/>
    <property type="evidence" value="ECO:0007669"/>
    <property type="project" value="UniProtKB-ARBA"/>
</dbReference>
<dbReference type="PANTHER" id="PTHR11758">
    <property type="entry name" value="40S RIBOSOMAL PROTEIN S15A"/>
    <property type="match status" value="1"/>
</dbReference>
<reference evidence="7 8" key="1">
    <citation type="journal article" date="2015" name="Nature">
        <title>rRNA introns, odd ribosomes, and small enigmatic genomes across a large radiation of phyla.</title>
        <authorList>
            <person name="Brown C.T."/>
            <person name="Hug L.A."/>
            <person name="Thomas B.C."/>
            <person name="Sharon I."/>
            <person name="Castelle C.J."/>
            <person name="Singh A."/>
            <person name="Wilkins M.J."/>
            <person name="Williams K.H."/>
            <person name="Banfield J.F."/>
        </authorList>
    </citation>
    <scope>NUCLEOTIDE SEQUENCE [LARGE SCALE GENOMIC DNA]</scope>
    <source>
        <strain evidence="8">GW2011_GWA1_39_13</strain>
    </source>
</reference>
<dbReference type="AlphaFoldDB" id="A0A0G0QKZ2"/>
<dbReference type="InterPro" id="IPR047863">
    <property type="entry name" value="Ribosomal_uS8_CS"/>
</dbReference>
<dbReference type="SUPFAM" id="SSF56047">
    <property type="entry name" value="Ribosomal protein S8"/>
    <property type="match status" value="1"/>
</dbReference>
<comment type="similarity">
    <text evidence="1 5 6">Belongs to the universal ribosomal protein uS8 family.</text>
</comment>
<organism evidence="7 8">
    <name type="scientific">Yanofskybacteria sp. (strain GW2011_GWA1_39_13)</name>
    <dbReference type="NCBI Taxonomy" id="1619019"/>
    <lineage>
        <taxon>Bacteria</taxon>
        <taxon>Candidatus Yanofskyibacteriota</taxon>
    </lineage>
</organism>
<evidence type="ECO:0000256" key="5">
    <source>
        <dbReference type="HAMAP-Rule" id="MF_01302"/>
    </source>
</evidence>
<dbReference type="GO" id="GO:1990904">
    <property type="term" value="C:ribonucleoprotein complex"/>
    <property type="evidence" value="ECO:0007669"/>
    <property type="project" value="UniProtKB-KW"/>
</dbReference>
<keyword evidence="5" id="KW-0699">rRNA-binding</keyword>
<accession>A0A0G0QKZ2</accession>
<gene>
    <name evidence="5" type="primary">rpsH</name>
    <name evidence="7" type="ORF">UT29_C0003G0013</name>
</gene>
<dbReference type="GO" id="GO:0005840">
    <property type="term" value="C:ribosome"/>
    <property type="evidence" value="ECO:0007669"/>
    <property type="project" value="UniProtKB-KW"/>
</dbReference>
<keyword evidence="3 5" id="KW-0687">Ribonucleoprotein</keyword>
<comment type="caution">
    <text evidence="7">The sequence shown here is derived from an EMBL/GenBank/DDBJ whole genome shotgun (WGS) entry which is preliminary data.</text>
</comment>
<comment type="function">
    <text evidence="5">One of the primary rRNA binding proteins, it binds directly to 16S rRNA central domain where it helps coordinate assembly of the platform of the 30S subunit.</text>
</comment>
<dbReference type="HAMAP" id="MF_01302_B">
    <property type="entry name" value="Ribosomal_uS8_B"/>
    <property type="match status" value="1"/>
</dbReference>
<evidence type="ECO:0000256" key="3">
    <source>
        <dbReference type="ARBA" id="ARBA00023274"/>
    </source>
</evidence>
<evidence type="ECO:0000256" key="4">
    <source>
        <dbReference type="ARBA" id="ARBA00035258"/>
    </source>
</evidence>
<evidence type="ECO:0000313" key="8">
    <source>
        <dbReference type="Proteomes" id="UP000034845"/>
    </source>
</evidence>
<keyword evidence="2 5" id="KW-0689">Ribosomal protein</keyword>
<dbReference type="FunFam" id="3.30.1490.10:FF:000001">
    <property type="entry name" value="30S ribosomal protein S8"/>
    <property type="match status" value="1"/>
</dbReference>
<dbReference type="Pfam" id="PF00410">
    <property type="entry name" value="Ribosomal_S8"/>
    <property type="match status" value="1"/>
</dbReference>
<sequence length="132" mass="14905">MDPIADMLIRIKNAQAVRGEQVVMPFSKVKFKIANILKEAGYISEVERKNKKAKKVEHEYLQLTLKYQDNQGALSGVKIISRPSRRMYIKAKEIKPVRSGYGIAIISTSKGIVNSREAKKLDLGGEIICEVW</sequence>
<evidence type="ECO:0000256" key="1">
    <source>
        <dbReference type="ARBA" id="ARBA00006471"/>
    </source>
</evidence>
<dbReference type="PROSITE" id="PS00053">
    <property type="entry name" value="RIBOSOMAL_S8"/>
    <property type="match status" value="1"/>
</dbReference>
<dbReference type="GO" id="GO:0003735">
    <property type="term" value="F:structural constituent of ribosome"/>
    <property type="evidence" value="ECO:0007669"/>
    <property type="project" value="InterPro"/>
</dbReference>
<keyword evidence="5" id="KW-0694">RNA-binding</keyword>
<dbReference type="EMBL" id="LBWF01000003">
    <property type="protein sequence ID" value="KKR02357.1"/>
    <property type="molecule type" value="Genomic_DNA"/>
</dbReference>
<dbReference type="GO" id="GO:0019843">
    <property type="term" value="F:rRNA binding"/>
    <property type="evidence" value="ECO:0007669"/>
    <property type="project" value="UniProtKB-UniRule"/>
</dbReference>